<feature type="transmembrane region" description="Helical" evidence="6">
    <location>
        <begin position="140"/>
        <end position="162"/>
    </location>
</feature>
<keyword evidence="4 6" id="KW-1133">Transmembrane helix</keyword>
<evidence type="ECO:0000256" key="1">
    <source>
        <dbReference type="ARBA" id="ARBA00004651"/>
    </source>
</evidence>
<dbReference type="Pfam" id="PF03706">
    <property type="entry name" value="LPG_synthase_TM"/>
    <property type="match status" value="1"/>
</dbReference>
<evidence type="ECO:0000256" key="5">
    <source>
        <dbReference type="ARBA" id="ARBA00023136"/>
    </source>
</evidence>
<dbReference type="GO" id="GO:0005886">
    <property type="term" value="C:plasma membrane"/>
    <property type="evidence" value="ECO:0007669"/>
    <property type="project" value="UniProtKB-SubCell"/>
</dbReference>
<organism evidence="7">
    <name type="scientific">uncultured Acidimicrobiales bacterium</name>
    <dbReference type="NCBI Taxonomy" id="310071"/>
    <lineage>
        <taxon>Bacteria</taxon>
        <taxon>Bacillati</taxon>
        <taxon>Actinomycetota</taxon>
        <taxon>Acidimicrobiia</taxon>
        <taxon>Acidimicrobiales</taxon>
        <taxon>environmental samples</taxon>
    </lineage>
</organism>
<dbReference type="InterPro" id="IPR022791">
    <property type="entry name" value="L-PG_synthase/AglD"/>
</dbReference>
<keyword evidence="5 6" id="KW-0472">Membrane</keyword>
<evidence type="ECO:0000256" key="4">
    <source>
        <dbReference type="ARBA" id="ARBA00022989"/>
    </source>
</evidence>
<feature type="transmembrane region" description="Helical" evidence="6">
    <location>
        <begin position="292"/>
        <end position="310"/>
    </location>
</feature>
<reference evidence="7" key="1">
    <citation type="submission" date="2020-02" db="EMBL/GenBank/DDBJ databases">
        <authorList>
            <person name="Meier V. D."/>
        </authorList>
    </citation>
    <scope>NUCLEOTIDE SEQUENCE</scope>
    <source>
        <strain evidence="7">AVDCRST_MAG20</strain>
    </source>
</reference>
<dbReference type="EMBL" id="CADCSY010000086">
    <property type="protein sequence ID" value="CAA9244560.1"/>
    <property type="molecule type" value="Genomic_DNA"/>
</dbReference>
<comment type="subcellular location">
    <subcellularLocation>
        <location evidence="1">Cell membrane</location>
        <topology evidence="1">Multi-pass membrane protein</topology>
    </subcellularLocation>
</comment>
<keyword evidence="2" id="KW-1003">Cell membrane</keyword>
<accession>A0A6J4I9H2</accession>
<evidence type="ECO:0000256" key="2">
    <source>
        <dbReference type="ARBA" id="ARBA00022475"/>
    </source>
</evidence>
<gene>
    <name evidence="7" type="ORF">AVDCRST_MAG20-1904</name>
</gene>
<evidence type="ECO:0000256" key="3">
    <source>
        <dbReference type="ARBA" id="ARBA00022692"/>
    </source>
</evidence>
<dbReference type="AlphaFoldDB" id="A0A6J4I9H2"/>
<feature type="transmembrane region" description="Helical" evidence="6">
    <location>
        <begin position="266"/>
        <end position="286"/>
    </location>
</feature>
<evidence type="ECO:0000256" key="6">
    <source>
        <dbReference type="SAM" id="Phobius"/>
    </source>
</evidence>
<sequence length="314" mass="30999">MTSRGTTSTSSTGGSGGPWRVLRWLTGRQPASAATERAVLAVAALLFVAAFVFGLRAVPEDLQLTVWPLVGLALVAVPLANVANGLEYATAARIGGHAVPVGEALEVSVLSSAANLLPLPGAALVRVRAMRRRGSSYRQALAVTALVGGAWLATSLVLAGGLLAARRPGEVDDAAALAVLGCGVTGVALAGVAVRRLAPAGQATVLAAGLLAVEVLAVAVAALRYLLVLGALGLDVTLEQAVALSVASVLASALGFVPGGLGLREALAGVIAGLVGLPVATGVLAAAVDRLVGLPVLAALSAGIVARGGADRRR</sequence>
<feature type="transmembrane region" description="Helical" evidence="6">
    <location>
        <begin position="38"/>
        <end position="58"/>
    </location>
</feature>
<feature type="transmembrane region" description="Helical" evidence="6">
    <location>
        <begin position="64"/>
        <end position="83"/>
    </location>
</feature>
<feature type="transmembrane region" description="Helical" evidence="6">
    <location>
        <begin position="206"/>
        <end position="228"/>
    </location>
</feature>
<evidence type="ECO:0000313" key="7">
    <source>
        <dbReference type="EMBL" id="CAA9244560.1"/>
    </source>
</evidence>
<feature type="transmembrane region" description="Helical" evidence="6">
    <location>
        <begin position="240"/>
        <end position="259"/>
    </location>
</feature>
<protein>
    <submittedName>
        <fullName evidence="7">Uncharacterized protein</fullName>
    </submittedName>
</protein>
<keyword evidence="3 6" id="KW-0812">Transmembrane</keyword>
<name>A0A6J4I9H2_9ACTN</name>
<feature type="transmembrane region" description="Helical" evidence="6">
    <location>
        <begin position="174"/>
        <end position="194"/>
    </location>
</feature>
<proteinExistence type="predicted"/>